<dbReference type="Proteomes" id="UP001162793">
    <property type="component" value="Unassembled WGS sequence"/>
</dbReference>
<dbReference type="SUPFAM" id="SSF47598">
    <property type="entry name" value="Ribbon-helix-helix"/>
    <property type="match status" value="1"/>
</dbReference>
<evidence type="ECO:0000313" key="1">
    <source>
        <dbReference type="EMBL" id="MCP1174368.1"/>
    </source>
</evidence>
<keyword evidence="2" id="KW-1185">Reference proteome</keyword>
<dbReference type="Pfam" id="PF05534">
    <property type="entry name" value="HicB"/>
    <property type="match status" value="1"/>
</dbReference>
<gene>
    <name evidence="1" type="ORF">NKG59_18550</name>
</gene>
<sequence length="158" mass="18400">MNNMLEYRNYYGSVAYSSEDRCLMGKLEFIDDLILFDGTTVEEIELAFHDAVDSYLEFCAERGKEPSATFKGTFNVRVGSELHRKAAVAARKNGQTLNDFVKCAIEHMLYEDPRAHEKPVHHYHLVTRQTFREETQVEFFDPSHFPSDYDQARTEYVN</sequence>
<accession>A0AA41WWZ9</accession>
<dbReference type="InterPro" id="IPR010985">
    <property type="entry name" value="Ribbon_hlx_hlx"/>
</dbReference>
<protein>
    <submittedName>
        <fullName evidence="1">Type II toxin-antitoxin system HicB family antitoxin</fullName>
    </submittedName>
</protein>
<proteinExistence type="predicted"/>
<name>A0AA41WWZ9_9RALS</name>
<dbReference type="InterPro" id="IPR035069">
    <property type="entry name" value="TTHA1013/TTHA0281-like"/>
</dbReference>
<evidence type="ECO:0000313" key="2">
    <source>
        <dbReference type="Proteomes" id="UP001162793"/>
    </source>
</evidence>
<reference evidence="2" key="1">
    <citation type="journal article" date="2023" name="Front. Microbiol.">
        <title>Ralstonia chuxiongensis sp. nov., Ralstonia mojiangensis sp. nov., and Ralstonia soli sp. nov., isolated from tobacco fields, are three novel species in the family Burkholderiaceae.</title>
        <authorList>
            <person name="Lu C.H."/>
            <person name="Zhang Y.Y."/>
            <person name="Jiang N."/>
            <person name="Chen W."/>
            <person name="Shao X."/>
            <person name="Zhao Z.M."/>
            <person name="Lu W.L."/>
            <person name="Hu X."/>
            <person name="Xi Y.X."/>
            <person name="Zou S.Y."/>
            <person name="Wei Q.J."/>
            <person name="Lin Z.L."/>
            <person name="Gong L."/>
            <person name="Gai X.T."/>
            <person name="Zhang L.Q."/>
            <person name="Li J.Y."/>
            <person name="Jin Y."/>
            <person name="Xia Z.Y."/>
        </authorList>
    </citation>
    <scope>NUCLEOTIDE SEQUENCE [LARGE SCALE GENOMIC DNA]</scope>
    <source>
        <strain evidence="2">21YRMH01-3</strain>
    </source>
</reference>
<dbReference type="RefSeq" id="WP_253539831.1">
    <property type="nucleotide sequence ID" value="NZ_JAMYWC010000005.1"/>
</dbReference>
<dbReference type="EMBL" id="JAMYWC010000005">
    <property type="protein sequence ID" value="MCP1174368.1"/>
    <property type="molecule type" value="Genomic_DNA"/>
</dbReference>
<dbReference type="AlphaFoldDB" id="A0AA41WWZ9"/>
<dbReference type="InterPro" id="IPR008651">
    <property type="entry name" value="Uncharacterised_HicB"/>
</dbReference>
<organism evidence="1 2">
    <name type="scientific">Ralstonia chuxiongensis</name>
    <dbReference type="NCBI Taxonomy" id="2957504"/>
    <lineage>
        <taxon>Bacteria</taxon>
        <taxon>Pseudomonadati</taxon>
        <taxon>Pseudomonadota</taxon>
        <taxon>Betaproteobacteria</taxon>
        <taxon>Burkholderiales</taxon>
        <taxon>Burkholderiaceae</taxon>
        <taxon>Ralstonia</taxon>
    </lineage>
</organism>
<dbReference type="GO" id="GO:0006355">
    <property type="term" value="P:regulation of DNA-templated transcription"/>
    <property type="evidence" value="ECO:0007669"/>
    <property type="project" value="InterPro"/>
</dbReference>
<dbReference type="SUPFAM" id="SSF143100">
    <property type="entry name" value="TTHA1013/TTHA0281-like"/>
    <property type="match status" value="1"/>
</dbReference>
<comment type="caution">
    <text evidence="1">The sequence shown here is derived from an EMBL/GenBank/DDBJ whole genome shotgun (WGS) entry which is preliminary data.</text>
</comment>